<dbReference type="Pfam" id="PF13417">
    <property type="entry name" value="GST_N_3"/>
    <property type="match status" value="1"/>
</dbReference>
<dbReference type="SUPFAM" id="SSF52833">
    <property type="entry name" value="Thioredoxin-like"/>
    <property type="match status" value="1"/>
</dbReference>
<sequence>MLKLYYHPFASFCHKALIALYEKELPFEPVFIDLGDEEQRARLRSVWPMTKFPVLRDEAAARIIPESSLIIEYLDRLAPDRARMIPADETAALQARLWDRFFDGYVAVNVTKIVTDRFRPDDARDHIGVAQAEATIRQALDLFEKEISGREWAIGNQFSLADCSAAPALFYAGTIVPLAGYPHIQGYFERLLDRPSFARVVEEARPYRSLFPLPWPASYQ</sequence>
<dbReference type="SFLD" id="SFLDS00019">
    <property type="entry name" value="Glutathione_Transferase_(cytos"/>
    <property type="match status" value="1"/>
</dbReference>
<dbReference type="SUPFAM" id="SSF47616">
    <property type="entry name" value="GST C-terminal domain-like"/>
    <property type="match status" value="1"/>
</dbReference>
<evidence type="ECO:0000259" key="1">
    <source>
        <dbReference type="PROSITE" id="PS50404"/>
    </source>
</evidence>
<dbReference type="PANTHER" id="PTHR44051:SF8">
    <property type="entry name" value="GLUTATHIONE S-TRANSFERASE GSTA"/>
    <property type="match status" value="1"/>
</dbReference>
<dbReference type="InterPro" id="IPR036249">
    <property type="entry name" value="Thioredoxin-like_sf"/>
</dbReference>
<dbReference type="Pfam" id="PF00043">
    <property type="entry name" value="GST_C"/>
    <property type="match status" value="1"/>
</dbReference>
<evidence type="ECO:0000259" key="2">
    <source>
        <dbReference type="PROSITE" id="PS50405"/>
    </source>
</evidence>
<dbReference type="Gene3D" id="3.40.30.10">
    <property type="entry name" value="Glutaredoxin"/>
    <property type="match status" value="1"/>
</dbReference>
<protein>
    <recommendedName>
        <fullName evidence="4">Glutathione S-transferase</fullName>
    </recommendedName>
</protein>
<dbReference type="InterPro" id="IPR040079">
    <property type="entry name" value="Glutathione_S-Trfase"/>
</dbReference>
<name>A0A6J4SSD8_9SPHN</name>
<dbReference type="InterPro" id="IPR004046">
    <property type="entry name" value="GST_C"/>
</dbReference>
<reference evidence="3" key="1">
    <citation type="submission" date="2020-02" db="EMBL/GenBank/DDBJ databases">
        <authorList>
            <person name="Meier V. D."/>
        </authorList>
    </citation>
    <scope>NUCLEOTIDE SEQUENCE</scope>
    <source>
        <strain evidence="3">AVDCRST_MAG91</strain>
    </source>
</reference>
<dbReference type="AlphaFoldDB" id="A0A6J4SSD8"/>
<dbReference type="InterPro" id="IPR036282">
    <property type="entry name" value="Glutathione-S-Trfase_C_sf"/>
</dbReference>
<gene>
    <name evidence="3" type="ORF">AVDCRST_MAG91-1193</name>
</gene>
<evidence type="ECO:0008006" key="4">
    <source>
        <dbReference type="Google" id="ProtNLM"/>
    </source>
</evidence>
<feature type="domain" description="GST N-terminal" evidence="1">
    <location>
        <begin position="1"/>
        <end position="82"/>
    </location>
</feature>
<accession>A0A6J4SSD8</accession>
<dbReference type="EMBL" id="CADCVX010000253">
    <property type="protein sequence ID" value="CAA9504048.1"/>
    <property type="molecule type" value="Genomic_DNA"/>
</dbReference>
<dbReference type="PANTHER" id="PTHR44051">
    <property type="entry name" value="GLUTATHIONE S-TRANSFERASE-RELATED"/>
    <property type="match status" value="1"/>
</dbReference>
<feature type="domain" description="GST C-terminal" evidence="2">
    <location>
        <begin position="88"/>
        <end position="210"/>
    </location>
</feature>
<dbReference type="PROSITE" id="PS50405">
    <property type="entry name" value="GST_CTER"/>
    <property type="match status" value="1"/>
</dbReference>
<evidence type="ECO:0000313" key="3">
    <source>
        <dbReference type="EMBL" id="CAA9504048.1"/>
    </source>
</evidence>
<dbReference type="PROSITE" id="PS50404">
    <property type="entry name" value="GST_NTER"/>
    <property type="match status" value="1"/>
</dbReference>
<proteinExistence type="predicted"/>
<dbReference type="Gene3D" id="1.20.1050.10">
    <property type="match status" value="1"/>
</dbReference>
<dbReference type="InterPro" id="IPR004045">
    <property type="entry name" value="Glutathione_S-Trfase_N"/>
</dbReference>
<organism evidence="3">
    <name type="scientific">uncultured Sphingomonadaceae bacterium</name>
    <dbReference type="NCBI Taxonomy" id="169976"/>
    <lineage>
        <taxon>Bacteria</taxon>
        <taxon>Pseudomonadati</taxon>
        <taxon>Pseudomonadota</taxon>
        <taxon>Alphaproteobacteria</taxon>
        <taxon>Sphingomonadales</taxon>
        <taxon>Sphingomonadaceae</taxon>
        <taxon>environmental samples</taxon>
    </lineage>
</organism>
<dbReference type="CDD" id="cd00299">
    <property type="entry name" value="GST_C_family"/>
    <property type="match status" value="1"/>
</dbReference>
<dbReference type="SFLD" id="SFLDG00358">
    <property type="entry name" value="Main_(cytGST)"/>
    <property type="match status" value="1"/>
</dbReference>
<dbReference type="InterPro" id="IPR010987">
    <property type="entry name" value="Glutathione-S-Trfase_C-like"/>
</dbReference>
<dbReference type="CDD" id="cd00570">
    <property type="entry name" value="GST_N_family"/>
    <property type="match status" value="1"/>
</dbReference>